<gene>
    <name evidence="1" type="ORF">CSKR_103438</name>
</gene>
<dbReference type="Proteomes" id="UP000286415">
    <property type="component" value="Unassembled WGS sequence"/>
</dbReference>
<accession>A0A3R7F9R8</accession>
<protein>
    <submittedName>
        <fullName evidence="1">Uncharacterized protein</fullName>
    </submittedName>
</protein>
<organism evidence="1 2">
    <name type="scientific">Clonorchis sinensis</name>
    <name type="common">Chinese liver fluke</name>
    <dbReference type="NCBI Taxonomy" id="79923"/>
    <lineage>
        <taxon>Eukaryota</taxon>
        <taxon>Metazoa</taxon>
        <taxon>Spiralia</taxon>
        <taxon>Lophotrochozoa</taxon>
        <taxon>Platyhelminthes</taxon>
        <taxon>Trematoda</taxon>
        <taxon>Digenea</taxon>
        <taxon>Opisthorchiida</taxon>
        <taxon>Opisthorchiata</taxon>
        <taxon>Opisthorchiidae</taxon>
        <taxon>Clonorchis</taxon>
    </lineage>
</organism>
<evidence type="ECO:0000313" key="2">
    <source>
        <dbReference type="Proteomes" id="UP000286415"/>
    </source>
</evidence>
<proteinExistence type="predicted"/>
<dbReference type="AlphaFoldDB" id="A0A3R7F9R8"/>
<dbReference type="EMBL" id="NIRI02000042">
    <property type="protein sequence ID" value="KAG5448942.1"/>
    <property type="molecule type" value="Genomic_DNA"/>
</dbReference>
<sequence>MGAFISERINHINMANEARPDRSNYSTYEPLEQGVASDHVERLAALRKMICFDQYRGVYRSRVVIHPSRLEIKMGGEEMEKEAANSNYLAAVRDCQAINSITDEIHKETEFQAVQKLLAICSYLVTCFLSHAALFQGPIQVKRIEAASVLHGPIQEVDMDTYFTKRLSKMNSSAALQQRRQIMQTATIGNAGGAEEALFSLEEFLVNQPNNQSNRYYATKR</sequence>
<dbReference type="InParanoid" id="A0A3R7F9R8"/>
<reference evidence="1 2" key="2">
    <citation type="journal article" date="2021" name="Genomics">
        <title>High-quality reference genome for Clonorchis sinensis.</title>
        <authorList>
            <person name="Young N.D."/>
            <person name="Stroehlein A.J."/>
            <person name="Kinkar L."/>
            <person name="Wang T."/>
            <person name="Sohn W.M."/>
            <person name="Chang B.C.H."/>
            <person name="Kaur P."/>
            <person name="Weisz D."/>
            <person name="Dudchenko O."/>
            <person name="Aiden E.L."/>
            <person name="Korhonen P.K."/>
            <person name="Gasser R.B."/>
        </authorList>
    </citation>
    <scope>NUCLEOTIDE SEQUENCE [LARGE SCALE GENOMIC DNA]</scope>
    <source>
        <strain evidence="1">Cs-k2</strain>
    </source>
</reference>
<reference evidence="1 2" key="1">
    <citation type="journal article" date="2018" name="Biotechnol. Adv.">
        <title>Improved genomic resources and new bioinformatic workflow for the carcinogenic parasite Clonorchis sinensis: Biotechnological implications.</title>
        <authorList>
            <person name="Wang D."/>
            <person name="Korhonen P.K."/>
            <person name="Gasser R.B."/>
            <person name="Young N.D."/>
        </authorList>
    </citation>
    <scope>NUCLEOTIDE SEQUENCE [LARGE SCALE GENOMIC DNA]</scope>
    <source>
        <strain evidence="1">Cs-k2</strain>
    </source>
</reference>
<evidence type="ECO:0000313" key="1">
    <source>
        <dbReference type="EMBL" id="KAG5448942.1"/>
    </source>
</evidence>
<keyword evidence="2" id="KW-1185">Reference proteome</keyword>
<comment type="caution">
    <text evidence="1">The sequence shown here is derived from an EMBL/GenBank/DDBJ whole genome shotgun (WGS) entry which is preliminary data.</text>
</comment>
<name>A0A3R7F9R8_CLOSI</name>